<keyword evidence="12" id="KW-0175">Coiled coil</keyword>
<comment type="catalytic activity">
    <reaction evidence="11">
        <text>N(6)-[(R)-dihydrolipoyl]-L-lysyl-[protein] + acetyl-CoA = N(6)-[(R)-S(8)-acetyldihydrolipoyl]-L-lysyl-[protein] + CoA</text>
        <dbReference type="Rhea" id="RHEA:17017"/>
        <dbReference type="Rhea" id="RHEA-COMP:10475"/>
        <dbReference type="Rhea" id="RHEA-COMP:10478"/>
        <dbReference type="ChEBI" id="CHEBI:57287"/>
        <dbReference type="ChEBI" id="CHEBI:57288"/>
        <dbReference type="ChEBI" id="CHEBI:83100"/>
        <dbReference type="ChEBI" id="CHEBI:83111"/>
        <dbReference type="EC" id="2.3.1.12"/>
    </reaction>
</comment>
<comment type="subcellular location">
    <subcellularLocation>
        <location evidence="11">Mitochondrion</location>
    </subcellularLocation>
    <subcellularLocation>
        <location evidence="1">Nucleus</location>
        <location evidence="1">Cajal body</location>
    </subcellularLocation>
</comment>
<keyword evidence="6 11" id="KW-0450">Lipoyl</keyword>
<dbReference type="FunFam" id="2.40.50.100:FF:000010">
    <property type="entry name" value="Acetyltransferase component of pyruvate dehydrogenase complex"/>
    <property type="match status" value="1"/>
</dbReference>
<dbReference type="OrthoDB" id="537444at2759"/>
<dbReference type="InterPro" id="IPR001078">
    <property type="entry name" value="2-oxoacid_DH_actylTfrase"/>
</dbReference>
<dbReference type="PANTHER" id="PTHR23151:SF90">
    <property type="entry name" value="DIHYDROLIPOYLLYSINE-RESIDUE ACETYLTRANSFERASE COMPONENT OF PYRUVATE DEHYDROGENASE COMPLEX, MITOCHONDRIAL-RELATED"/>
    <property type="match status" value="1"/>
</dbReference>
<keyword evidence="4" id="KW-0507">mRNA processing</keyword>
<sequence length="753" mass="83001">MDTSDLNLPSYKYQLEQVELALKAQPDDSELLRLKQDLEEVINLTAELLGCDPSLNLEDSSNIDAYSTSAASLLQQPSTTNSLTSSARLPIKWKTGDRCLAAWNEDGKYYECTIDDVLDDGTCTIVYDGFGTAEVTVVSKLKPFDRTRTTMSGPKSSAHILKTKRELETRLRELKRKKQQKKLQKFKELEEEREKDKKRWVDFNHKLTGRTWKGVVSKSMVKKSEPAKVNVSGVTGSFMTNPSPFLVNRSHQQQRALSTQTTKCLQQYRLSPAQQQIRFASSGSLPTHTKLTLPALSPTMETGTIRSWSKQEGDKIVEGDLIGEIETDKTTLGFEVGEEGYLAKILLPAGSKDVPVGTVCAIVVEKQEDVAAFKDYKDDGGKTATSSTSEDSSKKKEAKAPEKKKETPKKEDQKEQEKSPSDKKAAKSGETETKQQQTKKDDKDHVFISPFAKKLANEKGIDIQSIQGSGPNGRIVAEDVEKFIKEGGTKQQQAKPATTAKGQQSAAKEKKDKTAATAGGYDETAISEIRAATAKRVTQSKTTIPHYYLTIEIEMDQIIKLRQTLNDMLQSKDKKAKGITINDFIIKAAALACKKVPETNSVWMDKTIRQYETVDINVAIATDAGLMTPIIYNADQKGLSQISSDIAQLSEKASSGKLSADELESGTFTIANLGMYGINNFSAVIYPQQSCILAIGGAETRLVPDQKNEKGYRSSTVVNITLSCDHRVVDGAVGAHWLQEFKSFLENPGSMIL</sequence>
<dbReference type="EMBL" id="CAJNOK010008114">
    <property type="protein sequence ID" value="CAF1054595.1"/>
    <property type="molecule type" value="Genomic_DNA"/>
</dbReference>
<dbReference type="Pfam" id="PF06003">
    <property type="entry name" value="SMN_Tudor"/>
    <property type="match status" value="1"/>
</dbReference>
<comment type="similarity">
    <text evidence="3 11">Belongs to the 2-oxoacid dehydrogenase family.</text>
</comment>
<comment type="similarity">
    <text evidence="2">Belongs to the SMN family.</text>
</comment>
<evidence type="ECO:0000313" key="20">
    <source>
        <dbReference type="EMBL" id="CAF3820945.1"/>
    </source>
</evidence>
<dbReference type="PANTHER" id="PTHR23151">
    <property type="entry name" value="DIHYDROLIPOAMIDE ACETYL/SUCCINYL-TRANSFERASE-RELATED"/>
    <property type="match status" value="1"/>
</dbReference>
<dbReference type="GO" id="GO:0006086">
    <property type="term" value="P:pyruvate decarboxylation to acetyl-CoA"/>
    <property type="evidence" value="ECO:0007669"/>
    <property type="project" value="InterPro"/>
</dbReference>
<dbReference type="GO" id="GO:0045254">
    <property type="term" value="C:pyruvate dehydrogenase complex"/>
    <property type="evidence" value="ECO:0007669"/>
    <property type="project" value="UniProtKB-UniRule"/>
</dbReference>
<comment type="cofactor">
    <cofactor evidence="11">
        <name>(R)-lipoate</name>
        <dbReference type="ChEBI" id="CHEBI:83088"/>
    </cofactor>
    <text evidence="11">Binds 1 lipoyl cofactor covalently.</text>
</comment>
<protein>
    <recommendedName>
        <fullName evidence="11">Acetyltransferase component of pyruvate dehydrogenase complex</fullName>
        <ecNumber evidence="11">2.3.1.12</ecNumber>
    </recommendedName>
</protein>
<dbReference type="InterPro" id="IPR011053">
    <property type="entry name" value="Single_hybrid_motif"/>
</dbReference>
<evidence type="ECO:0000256" key="2">
    <source>
        <dbReference type="ARBA" id="ARBA00005371"/>
    </source>
</evidence>
<evidence type="ECO:0000256" key="9">
    <source>
        <dbReference type="ARBA" id="ARBA00023242"/>
    </source>
</evidence>
<accession>A0A813QA83</accession>
<evidence type="ECO:0000259" key="16">
    <source>
        <dbReference type="PROSITE" id="PS51826"/>
    </source>
</evidence>
<dbReference type="PROSITE" id="PS51826">
    <property type="entry name" value="PSBD"/>
    <property type="match status" value="1"/>
</dbReference>
<feature type="compositionally biased region" description="Polar residues" evidence="13">
    <location>
        <begin position="489"/>
        <end position="505"/>
    </location>
</feature>
<dbReference type="InterPro" id="IPR003016">
    <property type="entry name" value="2-oxoA_DH_lipoyl-BS"/>
</dbReference>
<dbReference type="InterPro" id="IPR004167">
    <property type="entry name" value="PSBD"/>
</dbReference>
<dbReference type="GO" id="GO:0015030">
    <property type="term" value="C:Cajal body"/>
    <property type="evidence" value="ECO:0007669"/>
    <property type="project" value="UniProtKB-SubCell"/>
</dbReference>
<evidence type="ECO:0000256" key="1">
    <source>
        <dbReference type="ARBA" id="ARBA00004408"/>
    </source>
</evidence>
<feature type="region of interest" description="Disordered" evidence="13">
    <location>
        <begin position="377"/>
        <end position="446"/>
    </location>
</feature>
<name>A0A813QA83_9BILA</name>
<dbReference type="Pfam" id="PF00198">
    <property type="entry name" value="2-oxoacid_dh"/>
    <property type="match status" value="1"/>
</dbReference>
<dbReference type="PROSITE" id="PS00189">
    <property type="entry name" value="LIPOYL"/>
    <property type="match status" value="1"/>
</dbReference>
<dbReference type="NCBIfam" id="TIGR01349">
    <property type="entry name" value="PDHac_trf_mito"/>
    <property type="match status" value="1"/>
</dbReference>
<gene>
    <name evidence="17" type="ORF">GPM918_LOCUS1567</name>
    <name evidence="18" type="ORF">OVA965_LOCUS17111</name>
    <name evidence="19" type="ORF">SRO942_LOCUS1567</name>
    <name evidence="20" type="ORF">TMI583_LOCUS17121</name>
</gene>
<evidence type="ECO:0000256" key="3">
    <source>
        <dbReference type="ARBA" id="ARBA00007317"/>
    </source>
</evidence>
<dbReference type="Proteomes" id="UP000681722">
    <property type="component" value="Unassembled WGS sequence"/>
</dbReference>
<dbReference type="SUPFAM" id="SSF52777">
    <property type="entry name" value="CoA-dependent acyltransferases"/>
    <property type="match status" value="1"/>
</dbReference>
<dbReference type="CDD" id="cd20399">
    <property type="entry name" value="Tudor_SPF30"/>
    <property type="match status" value="1"/>
</dbReference>
<dbReference type="InterPro" id="IPR006257">
    <property type="entry name" value="LAT1"/>
</dbReference>
<comment type="function">
    <text evidence="11">The pyruvate dehydrogenase complex catalyzes the overall conversion of pyruvate to acetyl-CoA and CO(2).</text>
</comment>
<evidence type="ECO:0000256" key="4">
    <source>
        <dbReference type="ARBA" id="ARBA00022664"/>
    </source>
</evidence>
<dbReference type="SMART" id="SM00333">
    <property type="entry name" value="TUDOR"/>
    <property type="match status" value="1"/>
</dbReference>
<dbReference type="GO" id="GO:0003723">
    <property type="term" value="F:RNA binding"/>
    <property type="evidence" value="ECO:0007669"/>
    <property type="project" value="InterPro"/>
</dbReference>
<keyword evidence="10 11" id="KW-0012">Acyltransferase</keyword>
<comment type="caution">
    <text evidence="17">The sequence shown here is derived from an EMBL/GenBank/DDBJ whole genome shotgun (WGS) entry which is preliminary data.</text>
</comment>
<dbReference type="CDD" id="cd06849">
    <property type="entry name" value="lipoyl_domain"/>
    <property type="match status" value="1"/>
</dbReference>
<dbReference type="InterPro" id="IPR036625">
    <property type="entry name" value="E3-bd_dom_sf"/>
</dbReference>
<dbReference type="EMBL" id="CAJNOQ010000148">
    <property type="protein sequence ID" value="CAF0764369.1"/>
    <property type="molecule type" value="Genomic_DNA"/>
</dbReference>
<evidence type="ECO:0000256" key="13">
    <source>
        <dbReference type="SAM" id="MobiDB-lite"/>
    </source>
</evidence>
<evidence type="ECO:0000256" key="7">
    <source>
        <dbReference type="ARBA" id="ARBA00022946"/>
    </source>
</evidence>
<dbReference type="Gene3D" id="2.40.50.100">
    <property type="match status" value="1"/>
</dbReference>
<evidence type="ECO:0000256" key="8">
    <source>
        <dbReference type="ARBA" id="ARBA00023187"/>
    </source>
</evidence>
<dbReference type="SUPFAM" id="SSF63748">
    <property type="entry name" value="Tudor/PWWP/MBT"/>
    <property type="match status" value="1"/>
</dbReference>
<dbReference type="InterPro" id="IPR023213">
    <property type="entry name" value="CAT-like_dom_sf"/>
</dbReference>
<keyword evidence="8" id="KW-0508">mRNA splicing</keyword>
<evidence type="ECO:0000256" key="5">
    <source>
        <dbReference type="ARBA" id="ARBA00022679"/>
    </source>
</evidence>
<dbReference type="EMBL" id="CAJOBC010000148">
    <property type="protein sequence ID" value="CAF3545587.1"/>
    <property type="molecule type" value="Genomic_DNA"/>
</dbReference>
<dbReference type="Gene3D" id="3.30.559.10">
    <property type="entry name" value="Chloramphenicol acetyltransferase-like domain"/>
    <property type="match status" value="1"/>
</dbReference>
<feature type="compositionally biased region" description="Basic and acidic residues" evidence="13">
    <location>
        <begin position="391"/>
        <end position="446"/>
    </location>
</feature>
<keyword evidence="7" id="KW-0809">Transit peptide</keyword>
<dbReference type="InterPro" id="IPR000089">
    <property type="entry name" value="Biotin_lipoyl"/>
</dbReference>
<dbReference type="EC" id="2.3.1.12" evidence="11"/>
<dbReference type="EMBL" id="CAJOBA010008127">
    <property type="protein sequence ID" value="CAF3820945.1"/>
    <property type="molecule type" value="Genomic_DNA"/>
</dbReference>
<evidence type="ECO:0000256" key="11">
    <source>
        <dbReference type="RuleBase" id="RU361137"/>
    </source>
</evidence>
<dbReference type="Pfam" id="PF00364">
    <property type="entry name" value="Biotin_lipoyl"/>
    <property type="match status" value="1"/>
</dbReference>
<evidence type="ECO:0000313" key="21">
    <source>
        <dbReference type="Proteomes" id="UP000663829"/>
    </source>
</evidence>
<proteinExistence type="inferred from homology"/>
<dbReference type="SUPFAM" id="SSF47005">
    <property type="entry name" value="Peripheral subunit-binding domain of 2-oxo acid dehydrogenase complex"/>
    <property type="match status" value="1"/>
</dbReference>
<feature type="domain" description="Tudor" evidence="14">
    <location>
        <begin position="92"/>
        <end position="151"/>
    </location>
</feature>
<dbReference type="PROSITE" id="PS50968">
    <property type="entry name" value="BIOTINYL_LIPOYL"/>
    <property type="match status" value="1"/>
</dbReference>
<dbReference type="InterPro" id="IPR002999">
    <property type="entry name" value="Tudor"/>
</dbReference>
<reference evidence="17" key="1">
    <citation type="submission" date="2021-02" db="EMBL/GenBank/DDBJ databases">
        <authorList>
            <person name="Nowell W R."/>
        </authorList>
    </citation>
    <scope>NUCLEOTIDE SEQUENCE</scope>
</reference>
<dbReference type="Pfam" id="PF02817">
    <property type="entry name" value="E3_binding"/>
    <property type="match status" value="1"/>
</dbReference>
<dbReference type="Gene3D" id="2.30.30.140">
    <property type="match status" value="1"/>
</dbReference>
<keyword evidence="21" id="KW-1185">Reference proteome</keyword>
<dbReference type="Gene3D" id="4.10.320.10">
    <property type="entry name" value="E3-binding domain"/>
    <property type="match status" value="1"/>
</dbReference>
<evidence type="ECO:0000256" key="12">
    <source>
        <dbReference type="SAM" id="Coils"/>
    </source>
</evidence>
<keyword evidence="9" id="KW-0539">Nucleus</keyword>
<evidence type="ECO:0000256" key="10">
    <source>
        <dbReference type="ARBA" id="ARBA00023315"/>
    </source>
</evidence>
<dbReference type="InterPro" id="IPR010304">
    <property type="entry name" value="SMN_Tudor"/>
</dbReference>
<keyword evidence="5 11" id="KW-0808">Transferase</keyword>
<dbReference type="GO" id="GO:0005739">
    <property type="term" value="C:mitochondrion"/>
    <property type="evidence" value="ECO:0007669"/>
    <property type="project" value="UniProtKB-SubCell"/>
</dbReference>
<feature type="coiled-coil region" evidence="12">
    <location>
        <begin position="157"/>
        <end position="199"/>
    </location>
</feature>
<dbReference type="SUPFAM" id="SSF51230">
    <property type="entry name" value="Single hybrid motif"/>
    <property type="match status" value="1"/>
</dbReference>
<organism evidence="17 21">
    <name type="scientific">Didymodactylos carnosus</name>
    <dbReference type="NCBI Taxonomy" id="1234261"/>
    <lineage>
        <taxon>Eukaryota</taxon>
        <taxon>Metazoa</taxon>
        <taxon>Spiralia</taxon>
        <taxon>Gnathifera</taxon>
        <taxon>Rotifera</taxon>
        <taxon>Eurotatoria</taxon>
        <taxon>Bdelloidea</taxon>
        <taxon>Philodinida</taxon>
        <taxon>Philodinidae</taxon>
        <taxon>Didymodactylos</taxon>
    </lineage>
</organism>
<dbReference type="PROSITE" id="PS50304">
    <property type="entry name" value="TUDOR"/>
    <property type="match status" value="1"/>
</dbReference>
<feature type="region of interest" description="Disordered" evidence="13">
    <location>
        <begin position="486"/>
        <end position="518"/>
    </location>
</feature>
<dbReference type="FunFam" id="3.30.559.10:FF:000003">
    <property type="entry name" value="Acetyltransferase component of pyruvate dehydrogenase complex"/>
    <property type="match status" value="1"/>
</dbReference>
<dbReference type="Proteomes" id="UP000677228">
    <property type="component" value="Unassembled WGS sequence"/>
</dbReference>
<dbReference type="GO" id="GO:0008380">
    <property type="term" value="P:RNA splicing"/>
    <property type="evidence" value="ECO:0007669"/>
    <property type="project" value="UniProtKB-KW"/>
</dbReference>
<feature type="domain" description="Peripheral subunit-binding (PSBD)" evidence="16">
    <location>
        <begin position="447"/>
        <end position="484"/>
    </location>
</feature>
<evidence type="ECO:0000256" key="6">
    <source>
        <dbReference type="ARBA" id="ARBA00022823"/>
    </source>
</evidence>
<dbReference type="Proteomes" id="UP000682733">
    <property type="component" value="Unassembled WGS sequence"/>
</dbReference>
<evidence type="ECO:0000259" key="15">
    <source>
        <dbReference type="PROSITE" id="PS50968"/>
    </source>
</evidence>
<dbReference type="AlphaFoldDB" id="A0A813QA83"/>
<evidence type="ECO:0000313" key="17">
    <source>
        <dbReference type="EMBL" id="CAF0764369.1"/>
    </source>
</evidence>
<evidence type="ECO:0000313" key="19">
    <source>
        <dbReference type="EMBL" id="CAF3545587.1"/>
    </source>
</evidence>
<dbReference type="GO" id="GO:0006397">
    <property type="term" value="P:mRNA processing"/>
    <property type="evidence" value="ECO:0007669"/>
    <property type="project" value="UniProtKB-KW"/>
</dbReference>
<dbReference type="Proteomes" id="UP000663829">
    <property type="component" value="Unassembled WGS sequence"/>
</dbReference>
<dbReference type="GO" id="GO:0004742">
    <property type="term" value="F:dihydrolipoyllysine-residue acetyltransferase activity"/>
    <property type="evidence" value="ECO:0007669"/>
    <property type="project" value="UniProtKB-UniRule"/>
</dbReference>
<evidence type="ECO:0000313" key="18">
    <source>
        <dbReference type="EMBL" id="CAF1054595.1"/>
    </source>
</evidence>
<evidence type="ECO:0000259" key="14">
    <source>
        <dbReference type="PROSITE" id="PS50304"/>
    </source>
</evidence>
<dbReference type="InterPro" id="IPR045257">
    <property type="entry name" value="E2/Pdx1"/>
</dbReference>
<feature type="domain" description="Lipoyl-binding" evidence="15">
    <location>
        <begin position="288"/>
        <end position="364"/>
    </location>
</feature>